<dbReference type="PROSITE" id="PS51094">
    <property type="entry name" value="PTS_EIIA_TYPE_2"/>
    <property type="match status" value="1"/>
</dbReference>
<proteinExistence type="predicted"/>
<dbReference type="InterPro" id="IPR003353">
    <property type="entry name" value="PTS_IIB_fruc"/>
</dbReference>
<keyword evidence="9 12" id="KW-0812">Transmembrane</keyword>
<evidence type="ECO:0000259" key="14">
    <source>
        <dbReference type="PROSITE" id="PS51099"/>
    </source>
</evidence>
<dbReference type="InterPro" id="IPR002178">
    <property type="entry name" value="PTS_EIIA_type-2_dom"/>
</dbReference>
<dbReference type="PROSITE" id="PS00372">
    <property type="entry name" value="PTS_EIIA_TYPE_2_HIS"/>
    <property type="match status" value="1"/>
</dbReference>
<keyword evidence="4" id="KW-1003">Cell membrane</keyword>
<evidence type="ECO:0000256" key="8">
    <source>
        <dbReference type="ARBA" id="ARBA00022683"/>
    </source>
</evidence>
<dbReference type="GO" id="GO:0005886">
    <property type="term" value="C:plasma membrane"/>
    <property type="evidence" value="ECO:0007669"/>
    <property type="project" value="UniProtKB-SubCell"/>
</dbReference>
<evidence type="ECO:0000256" key="1">
    <source>
        <dbReference type="ARBA" id="ARBA00004429"/>
    </source>
</evidence>
<evidence type="ECO:0000256" key="9">
    <source>
        <dbReference type="ARBA" id="ARBA00022692"/>
    </source>
</evidence>
<dbReference type="InterPro" id="IPR003501">
    <property type="entry name" value="PTS_EIIB_2/3"/>
</dbReference>
<dbReference type="SUPFAM" id="SSF55804">
    <property type="entry name" value="Phoshotransferase/anion transport protein"/>
    <property type="match status" value="1"/>
</dbReference>
<keyword evidence="7" id="KW-0808">Transferase</keyword>
<dbReference type="FunFam" id="3.40.50.2300:FF:000014">
    <property type="entry name" value="PTS system fructose-like transporter subunit IIB"/>
    <property type="match status" value="1"/>
</dbReference>
<keyword evidence="17" id="KW-1185">Reference proteome</keyword>
<dbReference type="GO" id="GO:0005737">
    <property type="term" value="C:cytoplasm"/>
    <property type="evidence" value="ECO:0007669"/>
    <property type="project" value="UniProtKB-SubCell"/>
</dbReference>
<dbReference type="AlphaFoldDB" id="A0A549YJD1"/>
<sequence length="631" mass="66155">MKITELLKKDTLILDLEANTKEDVLNELVGKLDAAGKLSDVESFKRDIWRREEESTTGIGESVAIPHAKSAAVETPAIAFGRSSDGIDFASLDGQPAHLFFMIAASEGSNNDHLEALSRLSTFLMDTSFRDKLYAATTTEEIIQAVNAKEAEVEGEAEDSSDDATAKLLAVTACPTGIAHTYMAAEKLQETANDLGLAIKVETNGSSGVKNRLTKEEIDQADAIIVAADTQVEMARFDGKPVIQTGVGKAIHEAEDLLKQASSQNDVSIYHHEGGKSEDEEKGERTGFYKHLMNGVSNMLPFVVGGGILIALSFFWGINASDPDSPEYNAFAAMLNEIGGGKAFFLMVPVLSGFIASSIAERPGFAPGMVGGLIATTVSGASGASGGSGFLGGLIAGFLAGYVTLFVKKAFSRLPDALEGLKPVLFYPLFGIALTGIIMMLINPPLTQLYTGLTHFLESMGGTNQLLVGLIIGAMMAFDMGGPLNKAAYTFGIAMLDAGNYTFIAAAMAGGMVPPLGVALATSLFKNRFTKQEQEAGKTAYVLGACFITEGVIPFAAADPARIIPATVTGAAVTGGLTMLFDIGLRAPHGGIFVMGLVEGGAGTILLYAVSIIIGAIVTALLAGILKKRIR</sequence>
<evidence type="ECO:0000256" key="5">
    <source>
        <dbReference type="ARBA" id="ARBA00022553"/>
    </source>
</evidence>
<dbReference type="NCBIfam" id="TIGR00829">
    <property type="entry name" value="FRU"/>
    <property type="match status" value="1"/>
</dbReference>
<dbReference type="CDD" id="cd00211">
    <property type="entry name" value="PTS_IIA_fru"/>
    <property type="match status" value="1"/>
</dbReference>
<feature type="transmembrane region" description="Helical" evidence="12">
    <location>
        <begin position="462"/>
        <end position="480"/>
    </location>
</feature>
<dbReference type="PANTHER" id="PTHR30505">
    <property type="entry name" value="FRUCTOSE-LIKE PERMEASE"/>
    <property type="match status" value="1"/>
</dbReference>
<feature type="domain" description="PTS EIIC type-2" evidence="15">
    <location>
        <begin position="288"/>
        <end position="631"/>
    </location>
</feature>
<dbReference type="SUPFAM" id="SSF52794">
    <property type="entry name" value="PTS system IIB component-like"/>
    <property type="match status" value="1"/>
</dbReference>
<evidence type="ECO:0000259" key="15">
    <source>
        <dbReference type="PROSITE" id="PS51104"/>
    </source>
</evidence>
<dbReference type="Pfam" id="PF02302">
    <property type="entry name" value="PTS_IIB"/>
    <property type="match status" value="1"/>
</dbReference>
<keyword evidence="11 12" id="KW-0472">Membrane</keyword>
<dbReference type="NCBIfam" id="TIGR00848">
    <property type="entry name" value="fruA"/>
    <property type="match status" value="1"/>
</dbReference>
<dbReference type="GO" id="GO:0009401">
    <property type="term" value="P:phosphoenolpyruvate-dependent sugar phosphotransferase system"/>
    <property type="evidence" value="ECO:0007669"/>
    <property type="project" value="UniProtKB-KW"/>
</dbReference>
<protein>
    <submittedName>
        <fullName evidence="16">PTS fructose transporter subunit IIA</fullName>
    </submittedName>
</protein>
<dbReference type="InterPro" id="IPR050864">
    <property type="entry name" value="Bacterial_PTS_Sugar_Transport"/>
</dbReference>
<dbReference type="GO" id="GO:0005351">
    <property type="term" value="F:carbohydrate:proton symporter activity"/>
    <property type="evidence" value="ECO:0007669"/>
    <property type="project" value="InterPro"/>
</dbReference>
<dbReference type="PANTHER" id="PTHR30505:SF28">
    <property type="entry name" value="PTS SYSTEM 2-O-ALPHA-MANNOSYL-D-GLYCERATE-SPECIFIC EIIABC COMPONENT"/>
    <property type="match status" value="1"/>
</dbReference>
<feature type="transmembrane region" description="Helical" evidence="12">
    <location>
        <begin position="501"/>
        <end position="520"/>
    </location>
</feature>
<dbReference type="PROSITE" id="PS51104">
    <property type="entry name" value="PTS_EIIC_TYPE_2"/>
    <property type="match status" value="1"/>
</dbReference>
<evidence type="ECO:0000256" key="11">
    <source>
        <dbReference type="ARBA" id="ARBA00023136"/>
    </source>
</evidence>
<dbReference type="Proteomes" id="UP000319280">
    <property type="component" value="Unassembled WGS sequence"/>
</dbReference>
<keyword evidence="6" id="KW-0762">Sugar transport</keyword>
<dbReference type="FunFam" id="3.40.930.10:FF:000009">
    <property type="entry name" value="PTS system, fructose specific IIABC component"/>
    <property type="match status" value="1"/>
</dbReference>
<keyword evidence="5" id="KW-0597">Phosphoprotein</keyword>
<dbReference type="PROSITE" id="PS51099">
    <property type="entry name" value="PTS_EIIB_TYPE_2"/>
    <property type="match status" value="1"/>
</dbReference>
<dbReference type="GO" id="GO:0022877">
    <property type="term" value="F:protein-N(PI)-phosphohistidine-fructose phosphotransferase system transporter activity"/>
    <property type="evidence" value="ECO:0007669"/>
    <property type="project" value="InterPro"/>
</dbReference>
<dbReference type="Pfam" id="PF00359">
    <property type="entry name" value="PTS_EIIA_2"/>
    <property type="match status" value="1"/>
</dbReference>
<feature type="transmembrane region" description="Helical" evidence="12">
    <location>
        <begin position="390"/>
        <end position="411"/>
    </location>
</feature>
<comment type="subcellular location">
    <subcellularLocation>
        <location evidence="1">Cell inner membrane</location>
        <topology evidence="1">Multi-pass membrane protein</topology>
    </subcellularLocation>
    <subcellularLocation>
        <location evidence="2">Cytoplasm</location>
    </subcellularLocation>
</comment>
<evidence type="ECO:0000313" key="17">
    <source>
        <dbReference type="Proteomes" id="UP000319280"/>
    </source>
</evidence>
<gene>
    <name evidence="16" type="ORF">FH966_10025</name>
</gene>
<organism evidence="16 17">
    <name type="scientific">Lentibacillus cibarius</name>
    <dbReference type="NCBI Taxonomy" id="2583219"/>
    <lineage>
        <taxon>Bacteria</taxon>
        <taxon>Bacillati</taxon>
        <taxon>Bacillota</taxon>
        <taxon>Bacilli</taxon>
        <taxon>Bacillales</taxon>
        <taxon>Bacillaceae</taxon>
        <taxon>Lentibacillus</taxon>
    </lineage>
</organism>
<feature type="transmembrane region" description="Helical" evidence="12">
    <location>
        <begin position="605"/>
        <end position="626"/>
    </location>
</feature>
<reference evidence="16 17" key="1">
    <citation type="submission" date="2019-07" db="EMBL/GenBank/DDBJ databases">
        <title>Genomic analysis of Lentibacillus sp. NKC851-2.</title>
        <authorList>
            <person name="Oh Y.J."/>
        </authorList>
    </citation>
    <scope>NUCLEOTIDE SEQUENCE [LARGE SCALE GENOMIC DNA]</scope>
    <source>
        <strain evidence="16 17">NKC851-2</strain>
    </source>
</reference>
<dbReference type="EMBL" id="VJMZ01000001">
    <property type="protein sequence ID" value="TRM11996.1"/>
    <property type="molecule type" value="Genomic_DNA"/>
</dbReference>
<dbReference type="InterPro" id="IPR016152">
    <property type="entry name" value="PTrfase/Anion_transptr"/>
</dbReference>
<evidence type="ECO:0000256" key="6">
    <source>
        <dbReference type="ARBA" id="ARBA00022597"/>
    </source>
</evidence>
<dbReference type="RefSeq" id="WP_142791025.1">
    <property type="nucleotide sequence ID" value="NZ_VJMZ01000001.1"/>
</dbReference>
<evidence type="ECO:0000256" key="4">
    <source>
        <dbReference type="ARBA" id="ARBA00022475"/>
    </source>
</evidence>
<comment type="caution">
    <text evidence="16">The sequence shown here is derived from an EMBL/GenBank/DDBJ whole genome shotgun (WGS) entry which is preliminary data.</text>
</comment>
<feature type="transmembrane region" description="Helical" evidence="12">
    <location>
        <begin position="299"/>
        <end position="318"/>
    </location>
</feature>
<evidence type="ECO:0000256" key="10">
    <source>
        <dbReference type="ARBA" id="ARBA00022989"/>
    </source>
</evidence>
<evidence type="ECO:0000256" key="3">
    <source>
        <dbReference type="ARBA" id="ARBA00022448"/>
    </source>
</evidence>
<evidence type="ECO:0000256" key="7">
    <source>
        <dbReference type="ARBA" id="ARBA00022679"/>
    </source>
</evidence>
<evidence type="ECO:0000256" key="12">
    <source>
        <dbReference type="SAM" id="Phobius"/>
    </source>
</evidence>
<feature type="transmembrane region" description="Helical" evidence="12">
    <location>
        <begin position="338"/>
        <end position="357"/>
    </location>
</feature>
<dbReference type="InterPro" id="IPR013011">
    <property type="entry name" value="PTS_EIIB_2"/>
</dbReference>
<accession>A0A549YJD1</accession>
<dbReference type="Gene3D" id="3.40.50.2300">
    <property type="match status" value="1"/>
</dbReference>
<dbReference type="CDD" id="cd05569">
    <property type="entry name" value="PTS_IIB_fructose"/>
    <property type="match status" value="1"/>
</dbReference>
<evidence type="ECO:0000259" key="13">
    <source>
        <dbReference type="PROSITE" id="PS51094"/>
    </source>
</evidence>
<dbReference type="InterPro" id="IPR013014">
    <property type="entry name" value="PTS_EIIC_2"/>
</dbReference>
<name>A0A549YJD1_9BACI</name>
<dbReference type="Gene3D" id="3.40.930.10">
    <property type="entry name" value="Mannitol-specific EII, Chain A"/>
    <property type="match status" value="1"/>
</dbReference>
<keyword evidence="10 12" id="KW-1133">Transmembrane helix</keyword>
<feature type="transmembrane region" description="Helical" evidence="12">
    <location>
        <begin position="564"/>
        <end position="585"/>
    </location>
</feature>
<evidence type="ECO:0000256" key="2">
    <source>
        <dbReference type="ARBA" id="ARBA00004496"/>
    </source>
</evidence>
<feature type="domain" description="PTS EIIB type-2" evidence="14">
    <location>
        <begin position="168"/>
        <end position="263"/>
    </location>
</feature>
<dbReference type="GO" id="GO:0090563">
    <property type="term" value="F:protein-phosphocysteine-sugar phosphotransferase activity"/>
    <property type="evidence" value="ECO:0007669"/>
    <property type="project" value="TreeGrafter"/>
</dbReference>
<feature type="domain" description="PTS EIIA type-2" evidence="13">
    <location>
        <begin position="5"/>
        <end position="149"/>
    </location>
</feature>
<dbReference type="NCBIfam" id="TIGR01427">
    <property type="entry name" value="PTS_IIC_fructo"/>
    <property type="match status" value="1"/>
</dbReference>
<keyword evidence="8" id="KW-0598">Phosphotransferase system</keyword>
<dbReference type="InterPro" id="IPR004715">
    <property type="entry name" value="PTS_IIA_fruc"/>
</dbReference>
<dbReference type="InterPro" id="IPR006327">
    <property type="entry name" value="PTS_IIC_fruc"/>
</dbReference>
<evidence type="ECO:0000313" key="16">
    <source>
        <dbReference type="EMBL" id="TRM11996.1"/>
    </source>
</evidence>
<keyword evidence="3" id="KW-0813">Transport</keyword>
<feature type="transmembrane region" description="Helical" evidence="12">
    <location>
        <begin position="423"/>
        <end position="442"/>
    </location>
</feature>
<dbReference type="InterPro" id="IPR036095">
    <property type="entry name" value="PTS_EIIB-like_sf"/>
</dbReference>